<dbReference type="PANTHER" id="PTHR35841">
    <property type="entry name" value="PHOSPHONATES-BINDING PERIPLASMIC PROTEIN"/>
    <property type="match status" value="1"/>
</dbReference>
<keyword evidence="2" id="KW-1185">Reference proteome</keyword>
<dbReference type="Pfam" id="PF12974">
    <property type="entry name" value="Phosphonate-bd"/>
    <property type="match status" value="1"/>
</dbReference>
<evidence type="ECO:0000313" key="2">
    <source>
        <dbReference type="Proteomes" id="UP000236655"/>
    </source>
</evidence>
<dbReference type="OrthoDB" id="5318791at2"/>
<dbReference type="KEGG" id="nba:CUN60_08175"/>
<reference evidence="2" key="1">
    <citation type="submission" date="2017-11" db="EMBL/GenBank/DDBJ databases">
        <authorList>
            <person name="Chan K.G."/>
            <person name="Lee L.S."/>
        </authorList>
    </citation>
    <scope>NUCLEOTIDE SEQUENCE [LARGE SCALE GENOMIC DNA]</scope>
    <source>
        <strain evidence="2">DSM 100970</strain>
    </source>
</reference>
<dbReference type="Proteomes" id="UP000236655">
    <property type="component" value="Chromosome"/>
</dbReference>
<organism evidence="1 2">
    <name type="scientific">Aquella oligotrophica</name>
    <dbReference type="NCBI Taxonomy" id="2067065"/>
    <lineage>
        <taxon>Bacteria</taxon>
        <taxon>Pseudomonadati</taxon>
        <taxon>Pseudomonadota</taxon>
        <taxon>Betaproteobacteria</taxon>
        <taxon>Neisseriales</taxon>
        <taxon>Neisseriaceae</taxon>
        <taxon>Aquella</taxon>
    </lineage>
</organism>
<proteinExistence type="predicted"/>
<dbReference type="RefSeq" id="WP_102951567.1">
    <property type="nucleotide sequence ID" value="NZ_CP024847.1"/>
</dbReference>
<name>A0A2I7N749_9NEIS</name>
<evidence type="ECO:0000313" key="1">
    <source>
        <dbReference type="EMBL" id="AUR52271.1"/>
    </source>
</evidence>
<accession>A0A2I7N749</accession>
<protein>
    <submittedName>
        <fullName evidence="1">Uncharacterized protein</fullName>
    </submittedName>
</protein>
<gene>
    <name evidence="1" type="ORF">CUN60_08175</name>
</gene>
<sequence>MNEQIIFALDEFLDFPIHEPTWLNFFRKHNIVIKNYDDMGLLTNHLKEKDIGISYLPVANYYHLKDDPRYVPIASALTGKSGSAAMDVVLVVKKDSPYNKLADLQNLDIGYIHPYCTTSYFGLILLLQRNGFSINNFFNNIVEVGAWQKQIDAVVAGEVAATVVYRDVWLKNVDNAQNTRVIDELDGLPTPLIIVHKSLAKEIVIEFFELLNNHKMNGISLFNGFIPYDRNRVENIFSSIDKQLVLEK</sequence>
<dbReference type="Gene3D" id="3.40.190.10">
    <property type="entry name" value="Periplasmic binding protein-like II"/>
    <property type="match status" value="2"/>
</dbReference>
<dbReference type="AlphaFoldDB" id="A0A2I7N749"/>
<dbReference type="SUPFAM" id="SSF53850">
    <property type="entry name" value="Periplasmic binding protein-like II"/>
    <property type="match status" value="1"/>
</dbReference>
<dbReference type="PANTHER" id="PTHR35841:SF1">
    <property type="entry name" value="PHOSPHONATES-BINDING PERIPLASMIC PROTEIN"/>
    <property type="match status" value="1"/>
</dbReference>
<dbReference type="EMBL" id="CP024847">
    <property type="protein sequence ID" value="AUR52271.1"/>
    <property type="molecule type" value="Genomic_DNA"/>
</dbReference>